<dbReference type="InterPro" id="IPR038404">
    <property type="entry name" value="TRAP_DctP_sf"/>
</dbReference>
<keyword evidence="5" id="KW-1185">Reference proteome</keyword>
<reference evidence="5" key="1">
    <citation type="journal article" date="2019" name="Int. J. Syst. Evol. Microbiol.">
        <title>The Global Catalogue of Microorganisms (GCM) 10K type strain sequencing project: providing services to taxonomists for standard genome sequencing and annotation.</title>
        <authorList>
            <consortium name="The Broad Institute Genomics Platform"/>
            <consortium name="The Broad Institute Genome Sequencing Center for Infectious Disease"/>
            <person name="Wu L."/>
            <person name="Ma J."/>
        </authorList>
    </citation>
    <scope>NUCLEOTIDE SEQUENCE [LARGE SCALE GENOMIC DNA]</scope>
    <source>
        <strain evidence="5">NBRC 106396</strain>
    </source>
</reference>
<dbReference type="Gene3D" id="3.40.190.170">
    <property type="entry name" value="Bacterial extracellular solute-binding protein, family 7"/>
    <property type="match status" value="1"/>
</dbReference>
<keyword evidence="2" id="KW-0813">Transport</keyword>
<dbReference type="InterPro" id="IPR004682">
    <property type="entry name" value="TRAP_DctP"/>
</dbReference>
<dbReference type="NCBIfam" id="NF037995">
    <property type="entry name" value="TRAP_S1"/>
    <property type="match status" value="1"/>
</dbReference>
<dbReference type="NCBIfam" id="TIGR00787">
    <property type="entry name" value="dctP"/>
    <property type="match status" value="1"/>
</dbReference>
<gene>
    <name evidence="4" type="ORF">ACFQPF_01230</name>
</gene>
<dbReference type="EMBL" id="JBHTCP010000002">
    <property type="protein sequence ID" value="MFC7370300.1"/>
    <property type="molecule type" value="Genomic_DNA"/>
</dbReference>
<name>A0ABW2NHY8_9BACL</name>
<protein>
    <submittedName>
        <fullName evidence="4">DctP family TRAP transporter solute-binding subunit</fullName>
    </submittedName>
</protein>
<dbReference type="PIRSF" id="PIRSF006470">
    <property type="entry name" value="DctB"/>
    <property type="match status" value="1"/>
</dbReference>
<dbReference type="Pfam" id="PF03480">
    <property type="entry name" value="DctP"/>
    <property type="match status" value="1"/>
</dbReference>
<evidence type="ECO:0000313" key="4">
    <source>
        <dbReference type="EMBL" id="MFC7370300.1"/>
    </source>
</evidence>
<dbReference type="Proteomes" id="UP001596549">
    <property type="component" value="Unassembled WGS sequence"/>
</dbReference>
<comment type="caution">
    <text evidence="4">The sequence shown here is derived from an EMBL/GenBank/DDBJ whole genome shotgun (WGS) entry which is preliminary data.</text>
</comment>
<keyword evidence="3" id="KW-0732">Signal</keyword>
<accession>A0ABW2NHY8</accession>
<evidence type="ECO:0000256" key="2">
    <source>
        <dbReference type="ARBA" id="ARBA00022448"/>
    </source>
</evidence>
<dbReference type="RefSeq" id="WP_379745302.1">
    <property type="nucleotide sequence ID" value="NZ_JBHTCP010000002.1"/>
</dbReference>
<dbReference type="PANTHER" id="PTHR33376:SF7">
    <property type="entry name" value="C4-DICARBOXYLATE-BINDING PROTEIN DCTB"/>
    <property type="match status" value="1"/>
</dbReference>
<proteinExistence type="inferred from homology"/>
<evidence type="ECO:0000256" key="3">
    <source>
        <dbReference type="ARBA" id="ARBA00022729"/>
    </source>
</evidence>
<dbReference type="InterPro" id="IPR018389">
    <property type="entry name" value="DctP_fam"/>
</dbReference>
<sequence length="342" mass="38749">MRYFIAASAATVFGLLALLLFQSDVAKNEIPFDDEQAGLKNQLVIHFSHVVAENTPKGLAAQKFADIVEQKTEGRIKVLVYPNSVLFSDSEELNAVQAGEVQMIAPSFSKLGQLELLDLPFLFRDDDHLRSVFTGPAGKNLLNRVQSQDLKPLALWSNGFKQVTHREKHLVAPNDFKNERMRIQPSSLIEQQYELLGAKPVPLSFNDVYQSLESQQIDGQENTVSNFYSKRFYKLQKFMTISNHGILGYAVLMNMAFWEKLSSDDQAILLAAMEETTKWNIEQAKKMNEIQLEKLKTSGEVTFYELSGAEKEKWRKALKGVYSKAEQDYGSEIIKEIRNAGK</sequence>
<organism evidence="4 5">
    <name type="scientific">Fictibacillus iocasae</name>
    <dbReference type="NCBI Taxonomy" id="2715437"/>
    <lineage>
        <taxon>Bacteria</taxon>
        <taxon>Bacillati</taxon>
        <taxon>Bacillota</taxon>
        <taxon>Bacilli</taxon>
        <taxon>Bacillales</taxon>
        <taxon>Fictibacillaceae</taxon>
        <taxon>Fictibacillus</taxon>
    </lineage>
</organism>
<dbReference type="PANTHER" id="PTHR33376">
    <property type="match status" value="1"/>
</dbReference>
<evidence type="ECO:0000313" key="5">
    <source>
        <dbReference type="Proteomes" id="UP001596549"/>
    </source>
</evidence>
<comment type="similarity">
    <text evidence="1">Belongs to the bacterial solute-binding protein 7 family.</text>
</comment>
<evidence type="ECO:0000256" key="1">
    <source>
        <dbReference type="ARBA" id="ARBA00009023"/>
    </source>
</evidence>